<dbReference type="EMBL" id="AYXG01000220">
    <property type="protein sequence ID" value="EWC59074.1"/>
    <property type="molecule type" value="Genomic_DNA"/>
</dbReference>
<dbReference type="eggNOG" id="COG0726">
    <property type="taxonomic scope" value="Bacteria"/>
</dbReference>
<name>W7IYI8_9PSEU</name>
<dbReference type="AlphaFoldDB" id="W7IYI8"/>
<accession>W7IYI8</accession>
<evidence type="ECO:0000313" key="1">
    <source>
        <dbReference type="EMBL" id="EWC59074.1"/>
    </source>
</evidence>
<reference evidence="1 2" key="1">
    <citation type="journal article" date="2014" name="Genome Announc.">
        <title>Draft Genome Sequence of the Antitrypanosomally Active Sponge-Associated Bacterium Actinokineospora sp. Strain EG49.</title>
        <authorList>
            <person name="Harjes J."/>
            <person name="Ryu T."/>
            <person name="Abdelmohsen U.R."/>
            <person name="Moitinho-Silva L."/>
            <person name="Horn H."/>
            <person name="Ravasi T."/>
            <person name="Hentschel U."/>
        </authorList>
    </citation>
    <scope>NUCLEOTIDE SEQUENCE [LARGE SCALE GENOMIC DNA]</scope>
    <source>
        <strain evidence="1 2">EG49</strain>
    </source>
</reference>
<dbReference type="RefSeq" id="WP_035288249.1">
    <property type="nucleotide sequence ID" value="NZ_AYXG01000220.1"/>
</dbReference>
<keyword evidence="2" id="KW-1185">Reference proteome</keyword>
<sequence length="95" mass="9226">MKVGGSAGVPVGATAVVLNLTVTNPTLGGYPTAHADGTARPPVSNVNFAPGQTVSNAVIAPVGADGKVSLFANATTDVVVDVTGYFTAATADAGR</sequence>
<proteinExistence type="predicted"/>
<evidence type="ECO:0000313" key="2">
    <source>
        <dbReference type="Proteomes" id="UP000019277"/>
    </source>
</evidence>
<dbReference type="Proteomes" id="UP000019277">
    <property type="component" value="Unassembled WGS sequence"/>
</dbReference>
<comment type="caution">
    <text evidence="1">The sequence shown here is derived from an EMBL/GenBank/DDBJ whole genome shotgun (WGS) entry which is preliminary data.</text>
</comment>
<gene>
    <name evidence="1" type="ORF">UO65_5626</name>
</gene>
<organism evidence="1 2">
    <name type="scientific">Actinokineospora spheciospongiae</name>
    <dbReference type="NCBI Taxonomy" id="909613"/>
    <lineage>
        <taxon>Bacteria</taxon>
        <taxon>Bacillati</taxon>
        <taxon>Actinomycetota</taxon>
        <taxon>Actinomycetes</taxon>
        <taxon>Pseudonocardiales</taxon>
        <taxon>Pseudonocardiaceae</taxon>
        <taxon>Actinokineospora</taxon>
    </lineage>
</organism>
<dbReference type="STRING" id="909613.UO65_5626"/>
<protein>
    <submittedName>
        <fullName evidence="1">Uncharacterized protein</fullName>
    </submittedName>
</protein>
<dbReference type="OrthoDB" id="3699382at2"/>
<dbReference type="PATRIC" id="fig|909613.9.peg.5625"/>